<evidence type="ECO:0000256" key="6">
    <source>
        <dbReference type="ARBA" id="ARBA00022759"/>
    </source>
</evidence>
<evidence type="ECO:0000256" key="7">
    <source>
        <dbReference type="ARBA" id="ARBA00022801"/>
    </source>
</evidence>
<name>A0A9D7QK13_9RHOO</name>
<dbReference type="PANTHER" id="PTHR30195">
    <property type="entry name" value="TYPE I SITE-SPECIFIC DEOXYRIBONUCLEASE PROTEIN SUBUNIT M AND R"/>
    <property type="match status" value="1"/>
</dbReference>
<dbReference type="EMBL" id="JADKBR010000001">
    <property type="protein sequence ID" value="MBK8889218.1"/>
    <property type="molecule type" value="Genomic_DNA"/>
</dbReference>
<keyword evidence="7 10" id="KW-0378">Hydrolase</keyword>
<dbReference type="Gene3D" id="3.90.1570.50">
    <property type="match status" value="1"/>
</dbReference>
<keyword evidence="4 10" id="KW-0547">Nucleotide-binding</keyword>
<dbReference type="InterPro" id="IPR040980">
    <property type="entry name" value="SWI2_SNF2"/>
</dbReference>
<evidence type="ECO:0000256" key="2">
    <source>
        <dbReference type="ARBA" id="ARBA00008598"/>
    </source>
</evidence>
<dbReference type="CDD" id="cd18800">
    <property type="entry name" value="SF2_C_EcoR124I-like"/>
    <property type="match status" value="1"/>
</dbReference>
<evidence type="ECO:0000256" key="8">
    <source>
        <dbReference type="ARBA" id="ARBA00022840"/>
    </source>
</evidence>
<keyword evidence="5 10" id="KW-0680">Restriction system</keyword>
<dbReference type="Pfam" id="PF22679">
    <property type="entry name" value="T1R_D3-like"/>
    <property type="match status" value="1"/>
</dbReference>
<comment type="caution">
    <text evidence="12">The sequence shown here is derived from an EMBL/GenBank/DDBJ whole genome shotgun (WGS) entry which is preliminary data.</text>
</comment>
<keyword evidence="9 10" id="KW-0238">DNA-binding</keyword>
<dbReference type="InterPro" id="IPR055180">
    <property type="entry name" value="HsdR_RecA-like_helicase_dom_2"/>
</dbReference>
<comment type="subunit">
    <text evidence="10">The type I restriction/modification system is composed of three polypeptides R, M and S.</text>
</comment>
<feature type="domain" description="Helicase ATP-binding" evidence="11">
    <location>
        <begin position="271"/>
        <end position="449"/>
    </location>
</feature>
<proteinExistence type="inferred from homology"/>
<evidence type="ECO:0000256" key="10">
    <source>
        <dbReference type="RuleBase" id="RU364115"/>
    </source>
</evidence>
<evidence type="ECO:0000256" key="9">
    <source>
        <dbReference type="ARBA" id="ARBA00023125"/>
    </source>
</evidence>
<accession>A0A9D7QK13</accession>
<dbReference type="GO" id="GO:0009035">
    <property type="term" value="F:type I site-specific deoxyribonuclease activity"/>
    <property type="evidence" value="ECO:0007669"/>
    <property type="project" value="UniProtKB-EC"/>
</dbReference>
<gene>
    <name evidence="12" type="ORF">IPN75_01960</name>
</gene>
<comment type="function">
    <text evidence="10">Subunit R is required for both nuclease and ATPase activities, but not for modification.</text>
</comment>
<sequence length="1059" mass="119310">MTTVGQIEKKTQARVIALFRERLCYDYLGDKTDLDNRNIEEALLRGWLTKRGVSDTLINRALHELNKVATDTSKSLYDRNKEVYDLLRYGVKVQPGAGENRVTVWLIDWQHPENNHFAIAEEVTVKGADLANAAKASTKRPDVVIYINGIGLGVLELKRSTVSVAEGIRQNLDNQKKEFIQPFFSTMQWVMAGNDTEGLRYATIETPEKYYLRWVEESGPYANEPNLLDRHLLQVCRKARLLELIHDFIVFDAGTKKLCRQNQYFGVKAAQDFIQRREGGIIWHTQGSGKSLTMVWLAKWIRENREGARVLIITDRTELDQQIETVFKGVSEQIYRTKSGDDLIGKLNGTEESLLCSLVHKFGRQGDDEAAGDEGTKAFIAALQKLPPDFKAKGDIHVFVDECHRTQSGDLHKAMKALLPNAIFIGFTGTPLLKADKQKSIEVFGRYIHTYKFDQAVREGVVLDLRYEARDIDQTLTNKARIDQWFEAKTKGLNDLAKAQLKQKWGTMQRVLSSQDRLEKIVADILLDMNTKARLIDGHGNAMLVAGSIYEACKFYALFTDSELKGKCAIVTSYAPSVADTKGETTGAGDTDNLTKYGIYAQMLADWFDEPAEKAIGKVETFEKEVKKKFIDEPGQMKLLIVVDKLLTGFDAPSATYLYIDKQMRDHGLFQAICRVNRLDGDDKEYGYIIDYKDLFQSLEGAVCDYTSGALDGYDKDDVKGLLENRLVKAREDLDEAREAVKALCEPVEAPREPVDYFHYFCAIESGNADQLKDNEPKRLKLYKFVAALIRAYASIASELAEAGYKPDEIETIKNEVDHYSKVRDEVRLASGDYIDLKAYEPAMRHLIDTYIRAEESEKISAFDDMSLIQLIVERGPDEADKKLKGILKSEKSVAETIENNVRKLIINESPVDPAYYEKMSKLLDALIELRRKGVVSYKEYLEKIAKLTRDATMPGGGPGGYPAEVRTAAQRALYNNLGKDEGLALAVDAAIMGSLQNGWKTNAMKTKKVRIAIREVLVRAAAQPVTVNAANQNMARDDYPVELVTDQILELAKHQNDC</sequence>
<keyword evidence="8 10" id="KW-0067">ATP-binding</keyword>
<dbReference type="InterPro" id="IPR014001">
    <property type="entry name" value="Helicase_ATP-bd"/>
</dbReference>
<evidence type="ECO:0000313" key="12">
    <source>
        <dbReference type="EMBL" id="MBK8889218.1"/>
    </source>
</evidence>
<evidence type="ECO:0000256" key="3">
    <source>
        <dbReference type="ARBA" id="ARBA00022722"/>
    </source>
</evidence>
<dbReference type="InterPro" id="IPR007409">
    <property type="entry name" value="Restrct_endonuc_type1_HsdR_N"/>
</dbReference>
<dbReference type="CDD" id="cd22332">
    <property type="entry name" value="HsdR_N"/>
    <property type="match status" value="1"/>
</dbReference>
<dbReference type="NCBIfam" id="TIGR00348">
    <property type="entry name" value="hsdR"/>
    <property type="match status" value="1"/>
</dbReference>
<dbReference type="CDD" id="cd18030">
    <property type="entry name" value="DEXHc_RE_I_HsdR"/>
    <property type="match status" value="1"/>
</dbReference>
<dbReference type="EC" id="3.1.21.3" evidence="10"/>
<evidence type="ECO:0000256" key="4">
    <source>
        <dbReference type="ARBA" id="ARBA00022741"/>
    </source>
</evidence>
<evidence type="ECO:0000256" key="1">
    <source>
        <dbReference type="ARBA" id="ARBA00000851"/>
    </source>
</evidence>
<protein>
    <recommendedName>
        <fullName evidence="10">Type I restriction enzyme endonuclease subunit</fullName>
        <shortName evidence="10">R protein</shortName>
        <ecNumber evidence="10">3.1.21.3</ecNumber>
    </recommendedName>
</protein>
<dbReference type="Gene3D" id="3.40.50.300">
    <property type="entry name" value="P-loop containing nucleotide triphosphate hydrolases"/>
    <property type="match status" value="2"/>
</dbReference>
<comment type="catalytic activity">
    <reaction evidence="1 10">
        <text>Endonucleolytic cleavage of DNA to give random double-stranded fragments with terminal 5'-phosphates, ATP is simultaneously hydrolyzed.</text>
        <dbReference type="EC" id="3.1.21.3"/>
    </reaction>
</comment>
<dbReference type="SUPFAM" id="SSF52540">
    <property type="entry name" value="P-loop containing nucleoside triphosphate hydrolases"/>
    <property type="match status" value="2"/>
</dbReference>
<dbReference type="PROSITE" id="PS51192">
    <property type="entry name" value="HELICASE_ATP_BIND_1"/>
    <property type="match status" value="1"/>
</dbReference>
<dbReference type="Pfam" id="PF18766">
    <property type="entry name" value="SWI2_SNF2"/>
    <property type="match status" value="1"/>
</dbReference>
<dbReference type="InterPro" id="IPR027417">
    <property type="entry name" value="P-loop_NTPase"/>
</dbReference>
<dbReference type="Pfam" id="PF04313">
    <property type="entry name" value="HSDR_N"/>
    <property type="match status" value="1"/>
</dbReference>
<evidence type="ECO:0000313" key="13">
    <source>
        <dbReference type="Proteomes" id="UP000808146"/>
    </source>
</evidence>
<organism evidence="12 13">
    <name type="scientific">Candidatus Dechloromonas phosphorivorans</name>
    <dbReference type="NCBI Taxonomy" id="2899244"/>
    <lineage>
        <taxon>Bacteria</taxon>
        <taxon>Pseudomonadati</taxon>
        <taxon>Pseudomonadota</taxon>
        <taxon>Betaproteobacteria</taxon>
        <taxon>Rhodocyclales</taxon>
        <taxon>Azonexaceae</taxon>
        <taxon>Dechloromonas</taxon>
    </lineage>
</organism>
<reference evidence="12" key="1">
    <citation type="submission" date="2020-10" db="EMBL/GenBank/DDBJ databases">
        <title>Connecting structure to function with the recovery of over 1000 high-quality activated sludge metagenome-assembled genomes encoding full-length rRNA genes using long-read sequencing.</title>
        <authorList>
            <person name="Singleton C.M."/>
            <person name="Petriglieri F."/>
            <person name="Kristensen J.M."/>
            <person name="Kirkegaard R.H."/>
            <person name="Michaelsen T.Y."/>
            <person name="Andersen M.H."/>
            <person name="Karst S.M."/>
            <person name="Dueholm M.S."/>
            <person name="Nielsen P.H."/>
            <person name="Albertsen M."/>
        </authorList>
    </citation>
    <scope>NUCLEOTIDE SEQUENCE</scope>
    <source>
        <strain evidence="12">OdNE_18-Q3-R46-58_BAT3C.305</strain>
    </source>
</reference>
<dbReference type="PANTHER" id="PTHR30195:SF15">
    <property type="entry name" value="TYPE I RESTRICTION ENZYME HINDI ENDONUCLEASE SUBUNIT"/>
    <property type="match status" value="1"/>
</dbReference>
<dbReference type="InterPro" id="IPR004473">
    <property type="entry name" value="Restrct_endonuc_typeI_HsdR"/>
</dbReference>
<dbReference type="GO" id="GO:0003677">
    <property type="term" value="F:DNA binding"/>
    <property type="evidence" value="ECO:0007669"/>
    <property type="project" value="UniProtKB-KW"/>
</dbReference>
<keyword evidence="6" id="KW-0255">Endonuclease</keyword>
<comment type="similarity">
    <text evidence="2 10">Belongs to the HsdR family.</text>
</comment>
<dbReference type="Proteomes" id="UP000808146">
    <property type="component" value="Unassembled WGS sequence"/>
</dbReference>
<evidence type="ECO:0000256" key="5">
    <source>
        <dbReference type="ARBA" id="ARBA00022747"/>
    </source>
</evidence>
<dbReference type="InterPro" id="IPR051268">
    <property type="entry name" value="Type-I_R_enzyme_R_subunit"/>
</dbReference>
<dbReference type="AlphaFoldDB" id="A0A9D7QK13"/>
<dbReference type="SMART" id="SM00487">
    <property type="entry name" value="DEXDc"/>
    <property type="match status" value="1"/>
</dbReference>
<dbReference type="GO" id="GO:0009307">
    <property type="term" value="P:DNA restriction-modification system"/>
    <property type="evidence" value="ECO:0007669"/>
    <property type="project" value="UniProtKB-KW"/>
</dbReference>
<dbReference type="GO" id="GO:0005524">
    <property type="term" value="F:ATP binding"/>
    <property type="evidence" value="ECO:0007669"/>
    <property type="project" value="UniProtKB-KW"/>
</dbReference>
<keyword evidence="3" id="KW-0540">Nuclease</keyword>
<evidence type="ECO:0000259" key="11">
    <source>
        <dbReference type="PROSITE" id="PS51192"/>
    </source>
</evidence>